<keyword evidence="8" id="KW-1185">Reference proteome</keyword>
<evidence type="ECO:0000256" key="4">
    <source>
        <dbReference type="ARBA" id="ARBA00022989"/>
    </source>
</evidence>
<keyword evidence="5 6" id="KW-0472">Membrane</keyword>
<sequence length="315" mass="32962">MDKRINPGLFVLFAGGALLVSLLLQDFYLRSVLNLMAISALLASSLRFVMLMGELNFALAAFTGIGAYCAGYLNTALGVPFGVAVLSAGLVTALASAVFGAITLRAKGPYFLLIGFAFAEAVRVAYSKFDALGGTSGMIGIFPARALDDWMPFIVMSVVVLLLLAFYIAEHSDFGRILFAIRENEDVARSVGINTYLCKVVAISGACFAAGVAGGLHAFVNSVISPGDFSYLLAAFALAYVKVGGEDHFLGPIVGAILLVALSSYALGLGGDEHFLYGGAIIVAVLLMPKGVLGTLGKLRFLGNPFKRGVDANVH</sequence>
<feature type="transmembrane region" description="Helical" evidence="6">
    <location>
        <begin position="81"/>
        <end position="102"/>
    </location>
</feature>
<feature type="transmembrane region" description="Helical" evidence="6">
    <location>
        <begin position="223"/>
        <end position="241"/>
    </location>
</feature>
<dbReference type="InterPro" id="IPR043428">
    <property type="entry name" value="LivM-like"/>
</dbReference>
<evidence type="ECO:0000256" key="6">
    <source>
        <dbReference type="SAM" id="Phobius"/>
    </source>
</evidence>
<dbReference type="Pfam" id="PF02653">
    <property type="entry name" value="BPD_transp_2"/>
    <property type="match status" value="1"/>
</dbReference>
<evidence type="ECO:0000256" key="2">
    <source>
        <dbReference type="ARBA" id="ARBA00022475"/>
    </source>
</evidence>
<dbReference type="PANTHER" id="PTHR30482:SF20">
    <property type="entry name" value="HIGH-AFFINITY BRANCHED-CHAIN AMINO ACID TRANSPORT SYSTEM PERMEASE PROTEIN LIVM"/>
    <property type="match status" value="1"/>
</dbReference>
<accession>A0A222EBI6</accession>
<feature type="transmembrane region" description="Helical" evidence="6">
    <location>
        <begin position="7"/>
        <end position="25"/>
    </location>
</feature>
<feature type="transmembrane region" description="Helical" evidence="6">
    <location>
        <begin position="57"/>
        <end position="75"/>
    </location>
</feature>
<feature type="transmembrane region" description="Helical" evidence="6">
    <location>
        <begin position="248"/>
        <end position="268"/>
    </location>
</feature>
<keyword evidence="3 6" id="KW-0812">Transmembrane</keyword>
<evidence type="ECO:0000256" key="1">
    <source>
        <dbReference type="ARBA" id="ARBA00004651"/>
    </source>
</evidence>
<organism evidence="7 8">
    <name type="scientific">Antarctobacter heliothermus</name>
    <dbReference type="NCBI Taxonomy" id="74033"/>
    <lineage>
        <taxon>Bacteria</taxon>
        <taxon>Pseudomonadati</taxon>
        <taxon>Pseudomonadota</taxon>
        <taxon>Alphaproteobacteria</taxon>
        <taxon>Rhodobacterales</taxon>
        <taxon>Roseobacteraceae</taxon>
        <taxon>Antarctobacter</taxon>
    </lineage>
</organism>
<dbReference type="EMBL" id="CP022541">
    <property type="protein sequence ID" value="ASP23512.1"/>
    <property type="molecule type" value="Genomic_DNA"/>
</dbReference>
<dbReference type="PANTHER" id="PTHR30482">
    <property type="entry name" value="HIGH-AFFINITY BRANCHED-CHAIN AMINO ACID TRANSPORT SYSTEM PERMEASE"/>
    <property type="match status" value="1"/>
</dbReference>
<feature type="transmembrane region" description="Helical" evidence="6">
    <location>
        <begin position="274"/>
        <end position="293"/>
    </location>
</feature>
<evidence type="ECO:0000313" key="7">
    <source>
        <dbReference type="EMBL" id="ASP23512.1"/>
    </source>
</evidence>
<name>A0A222EBI6_9RHOB</name>
<dbReference type="GO" id="GO:0015658">
    <property type="term" value="F:branched-chain amino acid transmembrane transporter activity"/>
    <property type="evidence" value="ECO:0007669"/>
    <property type="project" value="InterPro"/>
</dbReference>
<comment type="subcellular location">
    <subcellularLocation>
        <location evidence="1">Cell membrane</location>
        <topology evidence="1">Multi-pass membrane protein</topology>
    </subcellularLocation>
</comment>
<keyword evidence="4 6" id="KW-1133">Transmembrane helix</keyword>
<geneLocation type="plasmid" evidence="8">
    <name>psms3-1</name>
</geneLocation>
<dbReference type="RefSeq" id="WP_254694961.1">
    <property type="nucleotide sequence ID" value="NZ_CP022541.1"/>
</dbReference>
<dbReference type="Proteomes" id="UP000203589">
    <property type="component" value="Plasmid pSMS3-1"/>
</dbReference>
<proteinExistence type="predicted"/>
<keyword evidence="7" id="KW-0614">Plasmid</keyword>
<feature type="transmembrane region" description="Helical" evidence="6">
    <location>
        <begin position="196"/>
        <end position="217"/>
    </location>
</feature>
<evidence type="ECO:0000256" key="5">
    <source>
        <dbReference type="ARBA" id="ARBA00023136"/>
    </source>
</evidence>
<feature type="transmembrane region" description="Helical" evidence="6">
    <location>
        <begin position="109"/>
        <end position="126"/>
    </location>
</feature>
<dbReference type="CDD" id="cd06581">
    <property type="entry name" value="TM_PBP1_LivM_like"/>
    <property type="match status" value="1"/>
</dbReference>
<dbReference type="KEGG" id="aht:ANTHELSMS3_05132"/>
<evidence type="ECO:0000313" key="8">
    <source>
        <dbReference type="Proteomes" id="UP000203589"/>
    </source>
</evidence>
<feature type="transmembrane region" description="Helical" evidence="6">
    <location>
        <begin position="150"/>
        <end position="169"/>
    </location>
</feature>
<keyword evidence="2" id="KW-1003">Cell membrane</keyword>
<gene>
    <name evidence="7" type="ORF">ANTHELSMS3_05132</name>
</gene>
<dbReference type="AlphaFoldDB" id="A0A222EBI6"/>
<reference evidence="7 8" key="1">
    <citation type="submission" date="2017-07" db="EMBL/GenBank/DDBJ databases">
        <title>Genome Sequence of Antarctobacter heliothermus Strain SMS3 Isolated from a culture of the Diatom Skeletonema marinoi.</title>
        <authorList>
            <person name="Topel M."/>
            <person name="Pinder M.I.M."/>
            <person name="Johansson O.N."/>
            <person name="Kourtchenko O."/>
            <person name="Godhe A."/>
            <person name="Clarke A.K."/>
        </authorList>
    </citation>
    <scope>NUCLEOTIDE SEQUENCE [LARGE SCALE GENOMIC DNA]</scope>
    <source>
        <strain evidence="7 8">SMS3</strain>
        <plasmid evidence="8">Plasmid psms3-1</plasmid>
    </source>
</reference>
<dbReference type="InterPro" id="IPR001851">
    <property type="entry name" value="ABC_transp_permease"/>
</dbReference>
<protein>
    <submittedName>
        <fullName evidence="7">Branched-chain amino acid ABC transporter permease</fullName>
    </submittedName>
</protein>
<dbReference type="GO" id="GO:0005886">
    <property type="term" value="C:plasma membrane"/>
    <property type="evidence" value="ECO:0007669"/>
    <property type="project" value="UniProtKB-SubCell"/>
</dbReference>
<evidence type="ECO:0000256" key="3">
    <source>
        <dbReference type="ARBA" id="ARBA00022692"/>
    </source>
</evidence>
<feature type="transmembrane region" description="Helical" evidence="6">
    <location>
        <begin position="31"/>
        <end position="50"/>
    </location>
</feature>